<dbReference type="SFLD" id="SFLDG01129">
    <property type="entry name" value="C1.5:_HAD__Beta-PGM__Phosphata"/>
    <property type="match status" value="1"/>
</dbReference>
<gene>
    <name evidence="3" type="ORF">HLH25_11615</name>
    <name evidence="2" type="ORF">HLH26_11250</name>
</gene>
<dbReference type="InterPro" id="IPR036412">
    <property type="entry name" value="HAD-like_sf"/>
</dbReference>
<dbReference type="Gene3D" id="3.40.50.1000">
    <property type="entry name" value="HAD superfamily/HAD-like"/>
    <property type="match status" value="1"/>
</dbReference>
<dbReference type="NCBIfam" id="TIGR01428">
    <property type="entry name" value="HAD_type_II"/>
    <property type="match status" value="1"/>
</dbReference>
<dbReference type="RefSeq" id="WP_182974218.1">
    <property type="nucleotide sequence ID" value="NZ_JABEQN010000013.1"/>
</dbReference>
<dbReference type="InterPro" id="IPR051540">
    <property type="entry name" value="S-2-haloacid_dehalogenase"/>
</dbReference>
<accession>A0A7W4ILI8</accession>
<dbReference type="EMBL" id="JABEQO010000013">
    <property type="protein sequence ID" value="MBB2165100.1"/>
    <property type="molecule type" value="Genomic_DNA"/>
</dbReference>
<protein>
    <submittedName>
        <fullName evidence="2">Haloacid dehalogenase type II</fullName>
    </submittedName>
</protein>
<organism evidence="2 5">
    <name type="scientific">Gluconacetobacter dulcium</name>
    <dbReference type="NCBI Taxonomy" id="2729096"/>
    <lineage>
        <taxon>Bacteria</taxon>
        <taxon>Pseudomonadati</taxon>
        <taxon>Pseudomonadota</taxon>
        <taxon>Alphaproteobacteria</taxon>
        <taxon>Acetobacterales</taxon>
        <taxon>Acetobacteraceae</taxon>
        <taxon>Gluconacetobacter</taxon>
    </lineage>
</organism>
<dbReference type="EMBL" id="JABEQN010000013">
    <property type="protein sequence ID" value="MBB2194274.1"/>
    <property type="molecule type" value="Genomic_DNA"/>
</dbReference>
<dbReference type="SFLD" id="SFLDS00003">
    <property type="entry name" value="Haloacid_Dehalogenase"/>
    <property type="match status" value="1"/>
</dbReference>
<dbReference type="InterPro" id="IPR023214">
    <property type="entry name" value="HAD_sf"/>
</dbReference>
<dbReference type="AlphaFoldDB" id="A0A7W4ILI8"/>
<proteinExistence type="predicted"/>
<evidence type="ECO:0000313" key="4">
    <source>
        <dbReference type="Proteomes" id="UP000540490"/>
    </source>
</evidence>
<dbReference type="InterPro" id="IPR006439">
    <property type="entry name" value="HAD-SF_hydro_IA"/>
</dbReference>
<dbReference type="Proteomes" id="UP000561077">
    <property type="component" value="Unassembled WGS sequence"/>
</dbReference>
<dbReference type="SUPFAM" id="SSF56784">
    <property type="entry name" value="HAD-like"/>
    <property type="match status" value="1"/>
</dbReference>
<sequence>MRLTDFKVLAFDCYGTLIDWESGIYTALQPLLTAAGMTLSRDEVLERFAWHEADQEVITPGMIYSELLGVVYGRLAKEWKTEVTAADMARFGASVPDWPAFPDSAEALHYLKQHYKLIILSNVDRESFKGSNKHLQVAFDAICTAQDIGTYKPSPNNFAYLIRQVEAMGFSKSDILMTAQSLFHDHVPANRAGIASAWIDRRHAVEGWGATMKPETLPHIDFHVRTMAELVALHRKDSAPTAV</sequence>
<dbReference type="InterPro" id="IPR006328">
    <property type="entry name" value="2-HAD"/>
</dbReference>
<dbReference type="GO" id="GO:0019120">
    <property type="term" value="F:hydrolase activity, acting on acid halide bonds, in C-halide compounds"/>
    <property type="evidence" value="ECO:0007669"/>
    <property type="project" value="InterPro"/>
</dbReference>
<keyword evidence="4" id="KW-1185">Reference proteome</keyword>
<comment type="caution">
    <text evidence="2">The sequence shown here is derived from an EMBL/GenBank/DDBJ whole genome shotgun (WGS) entry which is preliminary data.</text>
</comment>
<dbReference type="Pfam" id="PF00702">
    <property type="entry name" value="Hydrolase"/>
    <property type="match status" value="1"/>
</dbReference>
<keyword evidence="1" id="KW-0378">Hydrolase</keyword>
<dbReference type="PRINTS" id="PR00413">
    <property type="entry name" value="HADHALOGNASE"/>
</dbReference>
<evidence type="ECO:0000256" key="1">
    <source>
        <dbReference type="ARBA" id="ARBA00022801"/>
    </source>
</evidence>
<evidence type="ECO:0000313" key="5">
    <source>
        <dbReference type="Proteomes" id="UP000561077"/>
    </source>
</evidence>
<dbReference type="PANTHER" id="PTHR43316:SF9">
    <property type="entry name" value="ACID DEHALOGENASE, PUTATIVE (AFU_ORTHOLOGUE AFUA_6G14460)-RELATED"/>
    <property type="match status" value="1"/>
</dbReference>
<dbReference type="NCBIfam" id="TIGR01493">
    <property type="entry name" value="HAD-SF-IA-v2"/>
    <property type="match status" value="1"/>
</dbReference>
<evidence type="ECO:0000313" key="2">
    <source>
        <dbReference type="EMBL" id="MBB2165100.1"/>
    </source>
</evidence>
<evidence type="ECO:0000313" key="3">
    <source>
        <dbReference type="EMBL" id="MBB2194274.1"/>
    </source>
</evidence>
<dbReference type="Proteomes" id="UP000540490">
    <property type="component" value="Unassembled WGS sequence"/>
</dbReference>
<dbReference type="Gene3D" id="1.10.150.750">
    <property type="match status" value="1"/>
</dbReference>
<reference evidence="4 5" key="1">
    <citation type="submission" date="2020-04" db="EMBL/GenBank/DDBJ databases">
        <title>Description of novel Gluconacetobacter.</title>
        <authorList>
            <person name="Sombolestani A."/>
        </authorList>
    </citation>
    <scope>NUCLEOTIDE SEQUENCE [LARGE SCALE GENOMIC DNA]</scope>
    <source>
        <strain evidence="3 4">LMG 1728</strain>
        <strain evidence="2 5">LMG 1731</strain>
    </source>
</reference>
<dbReference type="PANTHER" id="PTHR43316">
    <property type="entry name" value="HYDROLASE, HALOACID DELAHOGENASE-RELATED"/>
    <property type="match status" value="1"/>
</dbReference>
<name>A0A7W4ILI8_9PROT</name>